<dbReference type="GO" id="GO:0005737">
    <property type="term" value="C:cytoplasm"/>
    <property type="evidence" value="ECO:0007669"/>
    <property type="project" value="TreeGrafter"/>
</dbReference>
<organism evidence="7 8">
    <name type="scientific">Acacia crassicarpa</name>
    <name type="common">northern wattle</name>
    <dbReference type="NCBI Taxonomy" id="499986"/>
    <lineage>
        <taxon>Eukaryota</taxon>
        <taxon>Viridiplantae</taxon>
        <taxon>Streptophyta</taxon>
        <taxon>Embryophyta</taxon>
        <taxon>Tracheophyta</taxon>
        <taxon>Spermatophyta</taxon>
        <taxon>Magnoliopsida</taxon>
        <taxon>eudicotyledons</taxon>
        <taxon>Gunneridae</taxon>
        <taxon>Pentapetalae</taxon>
        <taxon>rosids</taxon>
        <taxon>fabids</taxon>
        <taxon>Fabales</taxon>
        <taxon>Fabaceae</taxon>
        <taxon>Caesalpinioideae</taxon>
        <taxon>mimosoid clade</taxon>
        <taxon>Acacieae</taxon>
        <taxon>Acacia</taxon>
    </lineage>
</organism>
<feature type="domain" description="RanBP2-type" evidence="6">
    <location>
        <begin position="327"/>
        <end position="356"/>
    </location>
</feature>
<name>A0AAE1K4U2_9FABA</name>
<feature type="compositionally biased region" description="Acidic residues" evidence="5">
    <location>
        <begin position="504"/>
        <end position="513"/>
    </location>
</feature>
<sequence>MLRGFLSCFNHNIKNHLTDSKVSSPISLFHSLKMTLAPDTKLEYILNEAEEFQFLKPMSGSSWHSVSDSKDFSDKDIPEKHELSAVQISHPWPEWVDLMECLMKRGYFDAEGNPFRSGELTSKESNIIRTACLNFGRDRFDLLRYLSQKDVQVIVGRGCPSLDRKVVNSGKRLRAYVGIDEGNVCSSCNLRGECERAFVKAREDEGGRTVDLMRIILTYGLDPIMGSVENKPCLNKMIKDSVRRLLRELVEHSIKEDGSNLSNSTDRVHLNPQDRGNIKAPIKQGDWICPKCNFVNFARNIRCLSCDNLSQERIRKLQNDQEHLPMKKGDWICNKCNFLNFARNTKCFLCKENPPKRHLNPGEWECESCNYLNFRRNMICLKCDHRRPKASNASDTSHRSQTEDQDYRKSNHLIFGRNQGNVNDQTITITERKNRRKGSGEWRFVEDKDENHHQRSSSRNVSSHFDNFPIAGGKRESSKSPQKIEAWKKEMLKIMNKSSLEMTTDSEDEELSSDDQIVNKGASYFTDDDEMEEWFGVGRN</sequence>
<feature type="compositionally biased region" description="Polar residues" evidence="5">
    <location>
        <begin position="418"/>
        <end position="429"/>
    </location>
</feature>
<evidence type="ECO:0000256" key="2">
    <source>
        <dbReference type="ARBA" id="ARBA00022771"/>
    </source>
</evidence>
<dbReference type="GO" id="GO:0003729">
    <property type="term" value="F:mRNA binding"/>
    <property type="evidence" value="ECO:0007669"/>
    <property type="project" value="TreeGrafter"/>
</dbReference>
<evidence type="ECO:0000256" key="1">
    <source>
        <dbReference type="ARBA" id="ARBA00022723"/>
    </source>
</evidence>
<feature type="domain" description="RanBP2-type" evidence="6">
    <location>
        <begin position="283"/>
        <end position="312"/>
    </location>
</feature>
<keyword evidence="8" id="KW-1185">Reference proteome</keyword>
<dbReference type="SUPFAM" id="SSF90209">
    <property type="entry name" value="Ran binding protein zinc finger-like"/>
    <property type="match status" value="3"/>
</dbReference>
<evidence type="ECO:0000259" key="6">
    <source>
        <dbReference type="PROSITE" id="PS50199"/>
    </source>
</evidence>
<dbReference type="SMART" id="SM00547">
    <property type="entry name" value="ZnF_RBZ"/>
    <property type="match status" value="3"/>
</dbReference>
<evidence type="ECO:0000256" key="3">
    <source>
        <dbReference type="ARBA" id="ARBA00022833"/>
    </source>
</evidence>
<keyword evidence="2 4" id="KW-0863">Zinc-finger</keyword>
<accession>A0AAE1K4U2</accession>
<dbReference type="EMBL" id="JAWXYG010000009">
    <property type="protein sequence ID" value="KAK4264065.1"/>
    <property type="molecule type" value="Genomic_DNA"/>
</dbReference>
<dbReference type="AlphaFoldDB" id="A0AAE1K4U2"/>
<protein>
    <recommendedName>
        <fullName evidence="6">RanBP2-type domain-containing protein</fullName>
    </recommendedName>
</protein>
<dbReference type="Proteomes" id="UP001293593">
    <property type="component" value="Unassembled WGS sequence"/>
</dbReference>
<comment type="caution">
    <text evidence="7">The sequence shown here is derived from an EMBL/GenBank/DDBJ whole genome shotgun (WGS) entry which is preliminary data.</text>
</comment>
<dbReference type="PANTHER" id="PTHR23111">
    <property type="entry name" value="ZINC FINGER PROTEIN"/>
    <property type="match status" value="1"/>
</dbReference>
<feature type="region of interest" description="Disordered" evidence="5">
    <location>
        <begin position="500"/>
        <end position="519"/>
    </location>
</feature>
<evidence type="ECO:0000256" key="5">
    <source>
        <dbReference type="SAM" id="MobiDB-lite"/>
    </source>
</evidence>
<feature type="region of interest" description="Disordered" evidence="5">
    <location>
        <begin position="388"/>
        <end position="482"/>
    </location>
</feature>
<proteinExistence type="predicted"/>
<dbReference type="Gene3D" id="4.10.1060.10">
    <property type="entry name" value="Zinc finger, RanBP2-type"/>
    <property type="match status" value="3"/>
</dbReference>
<evidence type="ECO:0000256" key="4">
    <source>
        <dbReference type="PROSITE-ProRule" id="PRU00322"/>
    </source>
</evidence>
<gene>
    <name evidence="7" type="ORF">QN277_029404</name>
</gene>
<dbReference type="InterPro" id="IPR036443">
    <property type="entry name" value="Znf_RanBP2_sf"/>
</dbReference>
<keyword evidence="3" id="KW-0862">Zinc</keyword>
<feature type="compositionally biased region" description="Basic and acidic residues" evidence="5">
    <location>
        <begin position="396"/>
        <end position="409"/>
    </location>
</feature>
<dbReference type="InterPro" id="IPR001876">
    <property type="entry name" value="Znf_RanBP2"/>
</dbReference>
<dbReference type="PROSITE" id="PS01358">
    <property type="entry name" value="ZF_RANBP2_1"/>
    <property type="match status" value="3"/>
</dbReference>
<dbReference type="PROSITE" id="PS50199">
    <property type="entry name" value="ZF_RANBP2_2"/>
    <property type="match status" value="3"/>
</dbReference>
<dbReference type="GO" id="GO:0008270">
    <property type="term" value="F:zinc ion binding"/>
    <property type="evidence" value="ECO:0007669"/>
    <property type="project" value="UniProtKB-KW"/>
</dbReference>
<dbReference type="Pfam" id="PF00641">
    <property type="entry name" value="Zn_ribbon_RanBP"/>
    <property type="match status" value="3"/>
</dbReference>
<feature type="domain" description="RanBP2-type" evidence="6">
    <location>
        <begin position="360"/>
        <end position="389"/>
    </location>
</feature>
<feature type="compositionally biased region" description="Basic and acidic residues" evidence="5">
    <location>
        <begin position="438"/>
        <end position="453"/>
    </location>
</feature>
<reference evidence="7" key="1">
    <citation type="submission" date="2023-10" db="EMBL/GenBank/DDBJ databases">
        <title>Chromosome-level genome of the transformable northern wattle, Acacia crassicarpa.</title>
        <authorList>
            <person name="Massaro I."/>
            <person name="Sinha N.R."/>
            <person name="Poethig S."/>
            <person name="Leichty A.R."/>
        </authorList>
    </citation>
    <scope>NUCLEOTIDE SEQUENCE</scope>
    <source>
        <strain evidence="7">Acra3RX</strain>
        <tissue evidence="7">Leaf</tissue>
    </source>
</reference>
<evidence type="ECO:0000313" key="7">
    <source>
        <dbReference type="EMBL" id="KAK4264065.1"/>
    </source>
</evidence>
<evidence type="ECO:0000313" key="8">
    <source>
        <dbReference type="Proteomes" id="UP001293593"/>
    </source>
</evidence>
<dbReference type="PANTHER" id="PTHR23111:SF23">
    <property type="entry name" value="RAN BP2_NZF ZINC FINGER-LIKE SUPERFAMILY PROTEIN"/>
    <property type="match status" value="1"/>
</dbReference>
<keyword evidence="1" id="KW-0479">Metal-binding</keyword>